<proteinExistence type="predicted"/>
<keyword evidence="1" id="KW-1185">Reference proteome</keyword>
<evidence type="ECO:0000313" key="2">
    <source>
        <dbReference type="WBParaSite" id="L893_g15704.t1"/>
    </source>
</evidence>
<sequence>MPQLVFRSSEIGRAVKCSGHDSAYCFDCGIMAQILANVNHVLVGNGWRTPANWGLYKAGSICTARKDGLERLLTRRGPRAEGAFTSIVECDKCQGKGALGTLQALK</sequence>
<dbReference type="Proteomes" id="UP000095287">
    <property type="component" value="Unplaced"/>
</dbReference>
<dbReference type="AlphaFoldDB" id="A0A1I7YF62"/>
<evidence type="ECO:0000313" key="1">
    <source>
        <dbReference type="Proteomes" id="UP000095287"/>
    </source>
</evidence>
<organism evidence="1 2">
    <name type="scientific">Steinernema glaseri</name>
    <dbReference type="NCBI Taxonomy" id="37863"/>
    <lineage>
        <taxon>Eukaryota</taxon>
        <taxon>Metazoa</taxon>
        <taxon>Ecdysozoa</taxon>
        <taxon>Nematoda</taxon>
        <taxon>Chromadorea</taxon>
        <taxon>Rhabditida</taxon>
        <taxon>Tylenchina</taxon>
        <taxon>Panagrolaimomorpha</taxon>
        <taxon>Strongyloidoidea</taxon>
        <taxon>Steinernematidae</taxon>
        <taxon>Steinernema</taxon>
    </lineage>
</organism>
<dbReference type="WBParaSite" id="L893_g15704.t1">
    <property type="protein sequence ID" value="L893_g15704.t1"/>
    <property type="gene ID" value="L893_g15704"/>
</dbReference>
<accession>A0A1I7YF62</accession>
<protein>
    <submittedName>
        <fullName evidence="2">Protein yippee-like</fullName>
    </submittedName>
</protein>
<name>A0A1I7YF62_9BILA</name>
<reference evidence="2" key="1">
    <citation type="submission" date="2016-11" db="UniProtKB">
        <authorList>
            <consortium name="WormBaseParasite"/>
        </authorList>
    </citation>
    <scope>IDENTIFICATION</scope>
</reference>